<feature type="transmembrane region" description="Helical" evidence="9">
    <location>
        <begin position="140"/>
        <end position="161"/>
    </location>
</feature>
<dbReference type="STRING" id="157072.A0A024TTG8"/>
<feature type="region of interest" description="Disordered" evidence="8">
    <location>
        <begin position="334"/>
        <end position="437"/>
    </location>
</feature>
<keyword evidence="6" id="KW-1015">Disulfide bond</keyword>
<evidence type="ECO:0000256" key="2">
    <source>
        <dbReference type="ARBA" id="ARBA00022448"/>
    </source>
</evidence>
<feature type="transmembrane region" description="Helical" evidence="9">
    <location>
        <begin position="82"/>
        <end position="102"/>
    </location>
</feature>
<reference evidence="10" key="1">
    <citation type="submission" date="2013-12" db="EMBL/GenBank/DDBJ databases">
        <title>The Genome Sequence of Aphanomyces invadans NJM9701.</title>
        <authorList>
            <consortium name="The Broad Institute Genomics Platform"/>
            <person name="Russ C."/>
            <person name="Tyler B."/>
            <person name="van West P."/>
            <person name="Dieguez-Uribeondo J."/>
            <person name="Young S.K."/>
            <person name="Zeng Q."/>
            <person name="Gargeya S."/>
            <person name="Fitzgerald M."/>
            <person name="Abouelleil A."/>
            <person name="Alvarado L."/>
            <person name="Chapman S.B."/>
            <person name="Gainer-Dewar J."/>
            <person name="Goldberg J."/>
            <person name="Griggs A."/>
            <person name="Gujja S."/>
            <person name="Hansen M."/>
            <person name="Howarth C."/>
            <person name="Imamovic A."/>
            <person name="Ireland A."/>
            <person name="Larimer J."/>
            <person name="McCowan C."/>
            <person name="Murphy C."/>
            <person name="Pearson M."/>
            <person name="Poon T.W."/>
            <person name="Priest M."/>
            <person name="Roberts A."/>
            <person name="Saif S."/>
            <person name="Shea T."/>
            <person name="Sykes S."/>
            <person name="Wortman J."/>
            <person name="Nusbaum C."/>
            <person name="Birren B."/>
        </authorList>
    </citation>
    <scope>NUCLEOTIDE SEQUENCE [LARGE SCALE GENOMIC DNA]</scope>
    <source>
        <strain evidence="10">NJM9701</strain>
    </source>
</reference>
<dbReference type="AlphaFoldDB" id="A0A024TTG8"/>
<feature type="transmembrane region" description="Helical" evidence="9">
    <location>
        <begin position="690"/>
        <end position="713"/>
    </location>
</feature>
<dbReference type="GO" id="GO:0022857">
    <property type="term" value="F:transmembrane transporter activity"/>
    <property type="evidence" value="ECO:0007669"/>
    <property type="project" value="InterPro"/>
</dbReference>
<dbReference type="SUPFAM" id="SSF103473">
    <property type="entry name" value="MFS general substrate transporter"/>
    <property type="match status" value="1"/>
</dbReference>
<dbReference type="PANTHER" id="PTHR23505">
    <property type="entry name" value="SPINSTER"/>
    <property type="match status" value="1"/>
</dbReference>
<evidence type="ECO:0000256" key="4">
    <source>
        <dbReference type="ARBA" id="ARBA00022989"/>
    </source>
</evidence>
<dbReference type="RefSeq" id="XP_008874027.1">
    <property type="nucleotide sequence ID" value="XM_008875805.1"/>
</dbReference>
<dbReference type="PANTHER" id="PTHR23505:SF9">
    <property type="entry name" value="PROTEIN, PUTATIVE-RELATED"/>
    <property type="match status" value="1"/>
</dbReference>
<dbReference type="GeneID" id="20086712"/>
<proteinExistence type="inferred from homology"/>
<comment type="similarity">
    <text evidence="7">Belongs to the major facilitator superfamily. Spinster (TC 2.A.1.49) family.</text>
</comment>
<dbReference type="InterPro" id="IPR004156">
    <property type="entry name" value="OATP"/>
</dbReference>
<dbReference type="Pfam" id="PF03137">
    <property type="entry name" value="OATP"/>
    <property type="match status" value="1"/>
</dbReference>
<dbReference type="InterPro" id="IPR036259">
    <property type="entry name" value="MFS_trans_sf"/>
</dbReference>
<dbReference type="InterPro" id="IPR044770">
    <property type="entry name" value="MFS_spinster-like"/>
</dbReference>
<feature type="transmembrane region" description="Helical" evidence="9">
    <location>
        <begin position="538"/>
        <end position="559"/>
    </location>
</feature>
<evidence type="ECO:0000256" key="5">
    <source>
        <dbReference type="ARBA" id="ARBA00023136"/>
    </source>
</evidence>
<feature type="transmembrane region" description="Helical" evidence="9">
    <location>
        <begin position="505"/>
        <end position="526"/>
    </location>
</feature>
<evidence type="ECO:0000256" key="8">
    <source>
        <dbReference type="SAM" id="MobiDB-lite"/>
    </source>
</evidence>
<evidence type="ECO:0000256" key="9">
    <source>
        <dbReference type="SAM" id="Phobius"/>
    </source>
</evidence>
<keyword evidence="2" id="KW-0813">Transport</keyword>
<feature type="transmembrane region" description="Helical" evidence="9">
    <location>
        <begin position="173"/>
        <end position="192"/>
    </location>
</feature>
<feature type="compositionally biased region" description="Polar residues" evidence="8">
    <location>
        <begin position="428"/>
        <end position="437"/>
    </location>
</feature>
<evidence type="ECO:0000256" key="6">
    <source>
        <dbReference type="ARBA" id="ARBA00023157"/>
    </source>
</evidence>
<dbReference type="Pfam" id="PF07690">
    <property type="entry name" value="MFS_1"/>
    <property type="match status" value="1"/>
</dbReference>
<evidence type="ECO:0000256" key="7">
    <source>
        <dbReference type="ARBA" id="ARBA00024338"/>
    </source>
</evidence>
<keyword evidence="3 9" id="KW-0812">Transmembrane</keyword>
<evidence type="ECO:0000256" key="3">
    <source>
        <dbReference type="ARBA" id="ARBA00022692"/>
    </source>
</evidence>
<dbReference type="VEuPathDB" id="FungiDB:H310_09662"/>
<organism evidence="10">
    <name type="scientific">Aphanomyces invadans</name>
    <dbReference type="NCBI Taxonomy" id="157072"/>
    <lineage>
        <taxon>Eukaryota</taxon>
        <taxon>Sar</taxon>
        <taxon>Stramenopiles</taxon>
        <taxon>Oomycota</taxon>
        <taxon>Saprolegniomycetes</taxon>
        <taxon>Saprolegniales</taxon>
        <taxon>Verrucalvaceae</taxon>
        <taxon>Aphanomyces</taxon>
    </lineage>
</organism>
<name>A0A024TTG8_9STRA</name>
<comment type="subcellular location">
    <subcellularLocation>
        <location evidence="1">Membrane</location>
        <topology evidence="1">Multi-pass membrane protein</topology>
    </subcellularLocation>
</comment>
<feature type="transmembrane region" description="Helical" evidence="9">
    <location>
        <begin position="611"/>
        <end position="632"/>
    </location>
</feature>
<protein>
    <recommendedName>
        <fullName evidence="11">Major facilitator superfamily (MFS) profile domain-containing protein</fullName>
    </recommendedName>
</protein>
<feature type="compositionally biased region" description="Polar residues" evidence="8">
    <location>
        <begin position="389"/>
        <end position="418"/>
    </location>
</feature>
<evidence type="ECO:0008006" key="11">
    <source>
        <dbReference type="Google" id="ProtNLM"/>
    </source>
</evidence>
<feature type="transmembrane region" description="Helical" evidence="9">
    <location>
        <begin position="212"/>
        <end position="229"/>
    </location>
</feature>
<keyword evidence="4 9" id="KW-1133">Transmembrane helix</keyword>
<evidence type="ECO:0000313" key="10">
    <source>
        <dbReference type="EMBL" id="ETV97319.1"/>
    </source>
</evidence>
<gene>
    <name evidence="10" type="ORF">H310_09662</name>
</gene>
<dbReference type="eggNOG" id="ENOG502QWIG">
    <property type="taxonomic scope" value="Eukaryota"/>
</dbReference>
<dbReference type="Gene3D" id="1.20.1250.20">
    <property type="entry name" value="MFS general substrate transporter like domains"/>
    <property type="match status" value="2"/>
</dbReference>
<dbReference type="OrthoDB" id="6770063at2759"/>
<keyword evidence="5 9" id="KW-0472">Membrane</keyword>
<sequence>MRNEDAPVVPLLPPPKAATCVVTASSTCRRPLSKAALRKEASYVFKYLLFAQVTVYLETGTIPCLLDSFAAVFNMNAREQGWLGSVVYISLCAASPLSAIAYKHVDAKYVLGISLVLNNLCVLGFAMTPTGFENSSIVLITMRALIGFTQSFLCVYTPLWVDSFSPRGSVAGWMSYLQGSVPLGVMFGYLFGSVSNWLNTDMCLFQCWRWPFLLQFVLVVPLMVGVFFVPSEHLNIIKSAPKTKKLPIQSAIASSSNDDFSGDRNETHPVVLEEMVLTRHLSHSNLSVSFRDAELNPAQFTAIRASYMTPRFRMDSYDIESLFLDDQDVVHHVHHHHGHHHNPASTTSTYGSVGGPEPPELSTFRQEDRLSTIASSHGRESTGIPFADSTRSSLPPRPSNSCPEVQSSQSANHPSQPKSAPPVLPSVNEVTNSSSSMEEAMLLPASTVPHQPLPVLRSSSHRSCRGLSSQVSHGDADDDEYEEDLYLDEDMGFFQSLGVLLMRPLFTLIVLGLSAIYFVVTGVQFWSTIYLERNFDASVVIVNGLFVVVAGTGPIWGVFFGGALIDRAGGYMGLHQRAKALGICVCLGFVAFSLGVLTTFLPNLYLTAASLWLLLFFGGSILPSCTGIFISATPVQLRSLASSVSVMVFNLLGYALAPALTGSFMELIDNHHDDPTSYWFGCDEACMYRVGFRCCLAWSVWSLLSMLAAYIVAKRQAAAAGPAAHENEKSPEPPVAMMMH</sequence>
<feature type="transmembrane region" description="Helical" evidence="9">
    <location>
        <begin position="109"/>
        <end position="128"/>
    </location>
</feature>
<dbReference type="InterPro" id="IPR011701">
    <property type="entry name" value="MFS"/>
</dbReference>
<dbReference type="EMBL" id="KI913973">
    <property type="protein sequence ID" value="ETV97319.1"/>
    <property type="molecule type" value="Genomic_DNA"/>
</dbReference>
<evidence type="ECO:0000256" key="1">
    <source>
        <dbReference type="ARBA" id="ARBA00004141"/>
    </source>
</evidence>
<dbReference type="GO" id="GO:0016020">
    <property type="term" value="C:membrane"/>
    <property type="evidence" value="ECO:0007669"/>
    <property type="project" value="UniProtKB-SubCell"/>
</dbReference>
<feature type="transmembrane region" description="Helical" evidence="9">
    <location>
        <begin position="644"/>
        <end position="665"/>
    </location>
</feature>
<feature type="transmembrane region" description="Helical" evidence="9">
    <location>
        <begin position="580"/>
        <end position="605"/>
    </location>
</feature>
<accession>A0A024TTG8</accession>